<organism evidence="3 4">
    <name type="scientific">Saprolegnia diclina (strain VS20)</name>
    <dbReference type="NCBI Taxonomy" id="1156394"/>
    <lineage>
        <taxon>Eukaryota</taxon>
        <taxon>Sar</taxon>
        <taxon>Stramenopiles</taxon>
        <taxon>Oomycota</taxon>
        <taxon>Saprolegniomycetes</taxon>
        <taxon>Saprolegniales</taxon>
        <taxon>Saprolegniaceae</taxon>
        <taxon>Saprolegnia</taxon>
    </lineage>
</organism>
<dbReference type="Proteomes" id="UP000030762">
    <property type="component" value="Unassembled WGS sequence"/>
</dbReference>
<proteinExistence type="predicted"/>
<dbReference type="VEuPathDB" id="FungiDB:SDRG_11573"/>
<dbReference type="RefSeq" id="XP_008615837.1">
    <property type="nucleotide sequence ID" value="XM_008617615.1"/>
</dbReference>
<feature type="chain" id="PRO_5004583933" description="EGF-like domain-containing protein" evidence="2">
    <location>
        <begin position="35"/>
        <end position="151"/>
    </location>
</feature>
<gene>
    <name evidence="3" type="ORF">SDRG_11573</name>
</gene>
<evidence type="ECO:0000313" key="4">
    <source>
        <dbReference type="Proteomes" id="UP000030762"/>
    </source>
</evidence>
<feature type="signal peptide" evidence="2">
    <location>
        <begin position="1"/>
        <end position="34"/>
    </location>
</feature>
<protein>
    <recommendedName>
        <fullName evidence="5">EGF-like domain-containing protein</fullName>
    </recommendedName>
</protein>
<dbReference type="AlphaFoldDB" id="T0REV5"/>
<keyword evidence="4" id="KW-1185">Reference proteome</keyword>
<keyword evidence="1" id="KW-0472">Membrane</keyword>
<evidence type="ECO:0008006" key="5">
    <source>
        <dbReference type="Google" id="ProtNLM"/>
    </source>
</evidence>
<feature type="transmembrane region" description="Helical" evidence="1">
    <location>
        <begin position="110"/>
        <end position="127"/>
    </location>
</feature>
<keyword evidence="2" id="KW-0732">Signal</keyword>
<evidence type="ECO:0000256" key="1">
    <source>
        <dbReference type="SAM" id="Phobius"/>
    </source>
</evidence>
<keyword evidence="1" id="KW-0812">Transmembrane</keyword>
<dbReference type="InParanoid" id="T0REV5"/>
<evidence type="ECO:0000256" key="2">
    <source>
        <dbReference type="SAM" id="SignalP"/>
    </source>
</evidence>
<evidence type="ECO:0000313" key="3">
    <source>
        <dbReference type="EMBL" id="EQC30813.1"/>
    </source>
</evidence>
<dbReference type="OrthoDB" id="10372111at2759"/>
<dbReference type="GeneID" id="19952300"/>
<sequence length="151" mass="16006">MLLAFPNSRSTHQMPRPTVLWSLLLTLLLATAFAESPSTPAPSACKACAASGQCDRAYNSSAGKFCGLIPAPEQYCCCSTEHACPPIGSSACTCAPGPAPDTSFNKTRQVFVLIFLGFLLFGCILLCERLGLPPSSRREGYVSIESAHYPG</sequence>
<accession>T0REV5</accession>
<dbReference type="EMBL" id="JH767173">
    <property type="protein sequence ID" value="EQC30813.1"/>
    <property type="molecule type" value="Genomic_DNA"/>
</dbReference>
<keyword evidence="1" id="KW-1133">Transmembrane helix</keyword>
<reference evidence="3 4" key="1">
    <citation type="submission" date="2012-04" db="EMBL/GenBank/DDBJ databases">
        <title>The Genome Sequence of Saprolegnia declina VS20.</title>
        <authorList>
            <consortium name="The Broad Institute Genome Sequencing Platform"/>
            <person name="Russ C."/>
            <person name="Nusbaum C."/>
            <person name="Tyler B."/>
            <person name="van West P."/>
            <person name="Dieguez-Uribeondo J."/>
            <person name="de Bruijn I."/>
            <person name="Tripathy S."/>
            <person name="Jiang R."/>
            <person name="Young S.K."/>
            <person name="Zeng Q."/>
            <person name="Gargeya S."/>
            <person name="Fitzgerald M."/>
            <person name="Haas B."/>
            <person name="Abouelleil A."/>
            <person name="Alvarado L."/>
            <person name="Arachchi H.M."/>
            <person name="Berlin A."/>
            <person name="Chapman S.B."/>
            <person name="Goldberg J."/>
            <person name="Griggs A."/>
            <person name="Gujja S."/>
            <person name="Hansen M."/>
            <person name="Howarth C."/>
            <person name="Imamovic A."/>
            <person name="Larimer J."/>
            <person name="McCowen C."/>
            <person name="Montmayeur A."/>
            <person name="Murphy C."/>
            <person name="Neiman D."/>
            <person name="Pearson M."/>
            <person name="Priest M."/>
            <person name="Roberts A."/>
            <person name="Saif S."/>
            <person name="Shea T."/>
            <person name="Sisk P."/>
            <person name="Sykes S."/>
            <person name="Wortman J."/>
            <person name="Nusbaum C."/>
            <person name="Birren B."/>
        </authorList>
    </citation>
    <scope>NUCLEOTIDE SEQUENCE [LARGE SCALE GENOMIC DNA]</scope>
    <source>
        <strain evidence="3 4">VS20</strain>
    </source>
</reference>
<name>T0REV5_SAPDV</name>
<dbReference type="OMA" id="ESAHYPG"/>